<dbReference type="Gene3D" id="2.170.130.30">
    <property type="match status" value="1"/>
</dbReference>
<accession>A0A7R8H8M0</accession>
<dbReference type="InterPro" id="IPR051588">
    <property type="entry name" value="Cobalamin_Transport"/>
</dbReference>
<dbReference type="PANTHER" id="PTHR10559">
    <property type="entry name" value="TRANSCOBALAMIN-1/GASTRIC INTRINSIC FACTOR"/>
    <property type="match status" value="1"/>
</dbReference>
<dbReference type="GO" id="GO:0005615">
    <property type="term" value="C:extracellular space"/>
    <property type="evidence" value="ECO:0007669"/>
    <property type="project" value="TreeGrafter"/>
</dbReference>
<reference evidence="1" key="1">
    <citation type="submission" date="2021-02" db="EMBL/GenBank/DDBJ databases">
        <authorList>
            <person name="Bekaert M."/>
        </authorList>
    </citation>
    <scope>NUCLEOTIDE SEQUENCE</scope>
    <source>
        <strain evidence="1">IoA-00</strain>
    </source>
</reference>
<dbReference type="AlphaFoldDB" id="A0A7R8H8M0"/>
<dbReference type="GO" id="GO:0015889">
    <property type="term" value="P:cobalamin transport"/>
    <property type="evidence" value="ECO:0007669"/>
    <property type="project" value="TreeGrafter"/>
</dbReference>
<organism evidence="1 2">
    <name type="scientific">Lepeophtheirus salmonis</name>
    <name type="common">Salmon louse</name>
    <name type="synonym">Caligus salmonis</name>
    <dbReference type="NCBI Taxonomy" id="72036"/>
    <lineage>
        <taxon>Eukaryota</taxon>
        <taxon>Metazoa</taxon>
        <taxon>Ecdysozoa</taxon>
        <taxon>Arthropoda</taxon>
        <taxon>Crustacea</taxon>
        <taxon>Multicrustacea</taxon>
        <taxon>Hexanauplia</taxon>
        <taxon>Copepoda</taxon>
        <taxon>Siphonostomatoida</taxon>
        <taxon>Caligidae</taxon>
        <taxon>Lepeophtheirus</taxon>
    </lineage>
</organism>
<sequence>MSAFAAFLLILSLSCESLAQEELSERKVYEIKNGAFDFIMSQKDNFTQGWRDGQTPIALLGLLSARPTWNNVSHSLSFKQLEVEFLSEAIGDSSLKEIDSANLAAFGGAFLAGCYNLRNVNGMDLISIMMHRLKHTPPTSPAFGALTLVLCNELEGLNLEEAIEGLDNFYILGKLCPFCVEVSSVRLQALLCLIKNAEGEQQQKISKYIYKNRKYLDSVENTLSGDFGKNLFQTSLASVALYNTSPKKLKDESRFTMSKMYLLKDRQPNGSFGRSVRITTSVISAFSSFTTDQIQIACDHKYKARALVESQDFVFFKINDGVYTHQSIRFRISLKSKGRTSLYDALLDYSQNNPQTFKVHTKSTYLGERLLGINELRNSRKERTFWKIYILKRGIQRATGLS</sequence>
<keyword evidence="2" id="KW-1185">Reference proteome</keyword>
<dbReference type="GO" id="GO:0031419">
    <property type="term" value="F:cobalamin binding"/>
    <property type="evidence" value="ECO:0007669"/>
    <property type="project" value="TreeGrafter"/>
</dbReference>
<evidence type="ECO:0000313" key="2">
    <source>
        <dbReference type="Proteomes" id="UP000675881"/>
    </source>
</evidence>
<protein>
    <submittedName>
        <fullName evidence="1">(salmon louse) hypothetical protein</fullName>
    </submittedName>
</protein>
<dbReference type="EMBL" id="HG994584">
    <property type="protein sequence ID" value="CAF2944296.1"/>
    <property type="molecule type" value="Genomic_DNA"/>
</dbReference>
<gene>
    <name evidence="1" type="ORF">LSAA_9537</name>
</gene>
<dbReference type="Proteomes" id="UP000675881">
    <property type="component" value="Chromosome 5"/>
</dbReference>
<evidence type="ECO:0000313" key="1">
    <source>
        <dbReference type="EMBL" id="CAF2944296.1"/>
    </source>
</evidence>
<name>A0A7R8H8M0_LEPSM</name>
<dbReference type="PANTHER" id="PTHR10559:SF18">
    <property type="entry name" value="TRANSCOBALAMIN II"/>
    <property type="match status" value="1"/>
</dbReference>
<dbReference type="Gene3D" id="1.50.10.20">
    <property type="match status" value="1"/>
</dbReference>
<proteinExistence type="predicted"/>